<dbReference type="RefSeq" id="WP_256706797.1">
    <property type="nucleotide sequence ID" value="NZ_CP101914.1"/>
</dbReference>
<organism evidence="2 3">
    <name type="scientific">Oceanobacillus jeddahense</name>
    <dbReference type="NCBI Taxonomy" id="1462527"/>
    <lineage>
        <taxon>Bacteria</taxon>
        <taxon>Bacillati</taxon>
        <taxon>Bacillota</taxon>
        <taxon>Bacilli</taxon>
        <taxon>Bacillales</taxon>
        <taxon>Bacillaceae</taxon>
        <taxon>Oceanobacillus</taxon>
    </lineage>
</organism>
<keyword evidence="3" id="KW-1185">Reference proteome</keyword>
<accession>A0ABY5JRB0</accession>
<reference evidence="2" key="1">
    <citation type="submission" date="2022-07" db="EMBL/GenBank/DDBJ databases">
        <title>FELIX.</title>
        <authorList>
            <person name="Wan K.H."/>
            <person name="Park S."/>
            <person name="Lawrence Q."/>
            <person name="Eichenberger J.P."/>
            <person name="Booth B.W."/>
            <person name="Piaggio A.J."/>
            <person name="Chandler J.C."/>
            <person name="Franklin A.B."/>
            <person name="Celniker S.E."/>
        </authorList>
    </citation>
    <scope>NUCLEOTIDE SEQUENCE</scope>
    <source>
        <strain evidence="2">QA-1986 374</strain>
    </source>
</reference>
<feature type="signal peptide" evidence="1">
    <location>
        <begin position="1"/>
        <end position="21"/>
    </location>
</feature>
<sequence>MKKILFLLFVMLLFLASCNSGEVKSFASDFNKVVNNEDIDELNPDKFGEIEGENKAKWQTLYESEAYTIEANYEDGKKLSGYTISIESSEPYEQLEGKGYEASIAVAKVLGLDPNEFINHFETELEGKISEDVHSYLEDDYEVVFVAKKLSEFDPETGLSILFKKVNQ</sequence>
<name>A0ABY5JRB0_9BACI</name>
<dbReference type="EMBL" id="CP101914">
    <property type="protein sequence ID" value="UUI01402.1"/>
    <property type="molecule type" value="Genomic_DNA"/>
</dbReference>
<evidence type="ECO:0000256" key="1">
    <source>
        <dbReference type="SAM" id="SignalP"/>
    </source>
</evidence>
<evidence type="ECO:0000313" key="3">
    <source>
        <dbReference type="Proteomes" id="UP001059773"/>
    </source>
</evidence>
<evidence type="ECO:0000313" key="2">
    <source>
        <dbReference type="EMBL" id="UUI01402.1"/>
    </source>
</evidence>
<gene>
    <name evidence="2" type="ORF">NP439_15230</name>
</gene>
<dbReference type="Proteomes" id="UP001059773">
    <property type="component" value="Chromosome"/>
</dbReference>
<feature type="chain" id="PRO_5046919036" description="Lipoprotein" evidence="1">
    <location>
        <begin position="22"/>
        <end position="168"/>
    </location>
</feature>
<evidence type="ECO:0008006" key="4">
    <source>
        <dbReference type="Google" id="ProtNLM"/>
    </source>
</evidence>
<keyword evidence="1" id="KW-0732">Signal</keyword>
<dbReference type="PROSITE" id="PS51257">
    <property type="entry name" value="PROKAR_LIPOPROTEIN"/>
    <property type="match status" value="1"/>
</dbReference>
<proteinExistence type="predicted"/>
<protein>
    <recommendedName>
        <fullName evidence="4">Lipoprotein</fullName>
    </recommendedName>
</protein>